<dbReference type="AlphaFoldDB" id="A0A0A9EL49"/>
<feature type="compositionally biased region" description="Low complexity" evidence="1">
    <location>
        <begin position="12"/>
        <end position="27"/>
    </location>
</feature>
<keyword evidence="2" id="KW-0131">Cell cycle</keyword>
<evidence type="ECO:0000256" key="1">
    <source>
        <dbReference type="SAM" id="MobiDB-lite"/>
    </source>
</evidence>
<reference evidence="2" key="1">
    <citation type="submission" date="2014-09" db="EMBL/GenBank/DDBJ databases">
        <authorList>
            <person name="Magalhaes I.L.F."/>
            <person name="Oliveira U."/>
            <person name="Santos F.R."/>
            <person name="Vidigal T.H.D.A."/>
            <person name="Brescovit A.D."/>
            <person name="Santos A.J."/>
        </authorList>
    </citation>
    <scope>NUCLEOTIDE SEQUENCE</scope>
    <source>
        <tissue evidence="2">Shoot tissue taken approximately 20 cm above the soil surface</tissue>
    </source>
</reference>
<protein>
    <submittedName>
        <fullName evidence="2">Cell division cycle protein 20</fullName>
    </submittedName>
</protein>
<sequence length="63" mass="6806">MSCRRTRDTARRCAGSSGPGRGSSWRAGATTTFCTFGMCQWLPLSRLLAATSGYTGSRTTWPL</sequence>
<reference evidence="2" key="2">
    <citation type="journal article" date="2015" name="Data Brief">
        <title>Shoot transcriptome of the giant reed, Arundo donax.</title>
        <authorList>
            <person name="Barrero R.A."/>
            <person name="Guerrero F.D."/>
            <person name="Moolhuijzen P."/>
            <person name="Goolsby J.A."/>
            <person name="Tidwell J."/>
            <person name="Bellgard S.E."/>
            <person name="Bellgard M.I."/>
        </authorList>
    </citation>
    <scope>NUCLEOTIDE SEQUENCE</scope>
    <source>
        <tissue evidence="2">Shoot tissue taken approximately 20 cm above the soil surface</tissue>
    </source>
</reference>
<feature type="compositionally biased region" description="Basic and acidic residues" evidence="1">
    <location>
        <begin position="1"/>
        <end position="11"/>
    </location>
</feature>
<name>A0A0A9EL49_ARUDO</name>
<dbReference type="EMBL" id="GBRH01198172">
    <property type="protein sequence ID" value="JAD99723.1"/>
    <property type="molecule type" value="Transcribed_RNA"/>
</dbReference>
<evidence type="ECO:0000313" key="2">
    <source>
        <dbReference type="EMBL" id="JAD99723.1"/>
    </source>
</evidence>
<proteinExistence type="predicted"/>
<feature type="region of interest" description="Disordered" evidence="1">
    <location>
        <begin position="1"/>
        <end position="27"/>
    </location>
</feature>
<organism evidence="2">
    <name type="scientific">Arundo donax</name>
    <name type="common">Giant reed</name>
    <name type="synonym">Donax arundinaceus</name>
    <dbReference type="NCBI Taxonomy" id="35708"/>
    <lineage>
        <taxon>Eukaryota</taxon>
        <taxon>Viridiplantae</taxon>
        <taxon>Streptophyta</taxon>
        <taxon>Embryophyta</taxon>
        <taxon>Tracheophyta</taxon>
        <taxon>Spermatophyta</taxon>
        <taxon>Magnoliopsida</taxon>
        <taxon>Liliopsida</taxon>
        <taxon>Poales</taxon>
        <taxon>Poaceae</taxon>
        <taxon>PACMAD clade</taxon>
        <taxon>Arundinoideae</taxon>
        <taxon>Arundineae</taxon>
        <taxon>Arundo</taxon>
    </lineage>
</organism>
<keyword evidence="2" id="KW-0132">Cell division</keyword>
<dbReference type="GO" id="GO:0051301">
    <property type="term" value="P:cell division"/>
    <property type="evidence" value="ECO:0007669"/>
    <property type="project" value="UniProtKB-KW"/>
</dbReference>
<accession>A0A0A9EL49</accession>